<keyword evidence="3" id="KW-1185">Reference proteome</keyword>
<evidence type="ECO:0000313" key="3">
    <source>
        <dbReference type="Proteomes" id="UP000504610"/>
    </source>
</evidence>
<evidence type="ECO:0000256" key="1">
    <source>
        <dbReference type="SAM" id="MobiDB-lite"/>
    </source>
</evidence>
<dbReference type="InterPro" id="IPR055281">
    <property type="entry name" value="GIR1-2/SIED1"/>
</dbReference>
<dbReference type="OrthoDB" id="1929178at2759"/>
<proteinExistence type="predicted"/>
<dbReference type="PANTHER" id="PTHR33177">
    <property type="entry name" value="PUTATIVE-RELATED"/>
    <property type="match status" value="1"/>
</dbReference>
<organism evidence="3 4">
    <name type="scientific">Raphanus sativus</name>
    <name type="common">Radish</name>
    <name type="synonym">Raphanus raphanistrum var. sativus</name>
    <dbReference type="NCBI Taxonomy" id="3726"/>
    <lineage>
        <taxon>Eukaryota</taxon>
        <taxon>Viridiplantae</taxon>
        <taxon>Streptophyta</taxon>
        <taxon>Embryophyta</taxon>
        <taxon>Tracheophyta</taxon>
        <taxon>Spermatophyta</taxon>
        <taxon>Magnoliopsida</taxon>
        <taxon>eudicotyledons</taxon>
        <taxon>Gunneridae</taxon>
        <taxon>Pentapetalae</taxon>
        <taxon>rosids</taxon>
        <taxon>malvids</taxon>
        <taxon>Brassicales</taxon>
        <taxon>Brassicaceae</taxon>
        <taxon>Brassiceae</taxon>
        <taxon>Raphanus</taxon>
    </lineage>
</organism>
<sequence length="249" mass="26704">MTADVSSLVRLLSRYNGDRTTVKDSIGQGSSVALMTRDLLGSGSCRGGGDQSLEVDLDLQVPNGWEKRLDLKSGKVYMQQRNSTSSSHHHRRAEQSNQTFQRLQDLNFPSKSPARPLLSLFDDTSLELKLVPSSPSSPPASSSSSSSLYGVSSTSSSFQSVCTLDKVKSALERAGRVSSGTLKKRKSPEEEDVCDQTASAAASCPVAVGCPGCLSYVLVMRNNPKCPRCHTVVALPAVKRPKIDLNISV</sequence>
<dbReference type="PANTHER" id="PTHR33177:SF44">
    <property type="entry name" value="F3O9.30"/>
    <property type="match status" value="1"/>
</dbReference>
<evidence type="ECO:0000313" key="4">
    <source>
        <dbReference type="RefSeq" id="XP_018436133.1"/>
    </source>
</evidence>
<protein>
    <submittedName>
        <fullName evidence="4">Uncharacterized protein LOC108808494</fullName>
    </submittedName>
</protein>
<accession>A0A6J0JKH5</accession>
<dbReference type="AlphaFoldDB" id="A0A6J0JKH5"/>
<reference evidence="3" key="1">
    <citation type="journal article" date="2019" name="Database">
        <title>The radish genome database (RadishGD): an integrated information resource for radish genomics.</title>
        <authorList>
            <person name="Yu H.J."/>
            <person name="Baek S."/>
            <person name="Lee Y.J."/>
            <person name="Cho A."/>
            <person name="Mun J.H."/>
        </authorList>
    </citation>
    <scope>NUCLEOTIDE SEQUENCE [LARGE SCALE GENOMIC DNA]</scope>
    <source>
        <strain evidence="3">cv. WK10039</strain>
    </source>
</reference>
<dbReference type="RefSeq" id="XP_018436133.1">
    <property type="nucleotide sequence ID" value="XM_018580631.2"/>
</dbReference>
<evidence type="ECO:0000259" key="2">
    <source>
        <dbReference type="Pfam" id="PF24747"/>
    </source>
</evidence>
<gene>
    <name evidence="4" type="primary">LOC108808494</name>
</gene>
<feature type="domain" description="GIR1-like zinc ribbon" evidence="2">
    <location>
        <begin position="206"/>
        <end position="235"/>
    </location>
</feature>
<dbReference type="InterPro" id="IPR056440">
    <property type="entry name" value="Zn-ribbon_GIR1"/>
</dbReference>
<dbReference type="GeneID" id="108808494"/>
<dbReference type="Proteomes" id="UP000504610">
    <property type="component" value="Chromosome 1"/>
</dbReference>
<dbReference type="KEGG" id="rsz:108808494"/>
<feature type="region of interest" description="Disordered" evidence="1">
    <location>
        <begin position="79"/>
        <end position="100"/>
    </location>
</feature>
<name>A0A6J0JKH5_RAPSA</name>
<reference evidence="4" key="2">
    <citation type="submission" date="2025-08" db="UniProtKB">
        <authorList>
            <consortium name="RefSeq"/>
        </authorList>
    </citation>
    <scope>IDENTIFICATION</scope>
    <source>
        <tissue evidence="4">Leaf</tissue>
    </source>
</reference>
<dbReference type="Pfam" id="PF24747">
    <property type="entry name" value="Zn-ribbon_GIR1"/>
    <property type="match status" value="1"/>
</dbReference>